<dbReference type="Pfam" id="PF13558">
    <property type="entry name" value="SbcC_Walker_B"/>
    <property type="match status" value="1"/>
</dbReference>
<feature type="compositionally biased region" description="Basic and acidic residues" evidence="2">
    <location>
        <begin position="418"/>
        <end position="433"/>
    </location>
</feature>
<feature type="region of interest" description="Disordered" evidence="2">
    <location>
        <begin position="179"/>
        <end position="218"/>
    </location>
</feature>
<dbReference type="InterPro" id="IPR027417">
    <property type="entry name" value="P-loop_NTPase"/>
</dbReference>
<feature type="region of interest" description="Disordered" evidence="2">
    <location>
        <begin position="1"/>
        <end position="21"/>
    </location>
</feature>
<feature type="region of interest" description="Disordered" evidence="2">
    <location>
        <begin position="416"/>
        <end position="452"/>
    </location>
</feature>
<comment type="caution">
    <text evidence="3">The sequence shown here is derived from an EMBL/GenBank/DDBJ whole genome shotgun (WGS) entry which is preliminary data.</text>
</comment>
<feature type="region of interest" description="Disordered" evidence="2">
    <location>
        <begin position="1005"/>
        <end position="1032"/>
    </location>
</feature>
<evidence type="ECO:0000313" key="4">
    <source>
        <dbReference type="Proteomes" id="UP000572051"/>
    </source>
</evidence>
<accession>A0A7Z0J9Q3</accession>
<dbReference type="Proteomes" id="UP000572051">
    <property type="component" value="Unassembled WGS sequence"/>
</dbReference>
<evidence type="ECO:0008006" key="5">
    <source>
        <dbReference type="Google" id="ProtNLM"/>
    </source>
</evidence>
<feature type="compositionally biased region" description="Low complexity" evidence="2">
    <location>
        <begin position="179"/>
        <end position="190"/>
    </location>
</feature>
<feature type="coiled-coil region" evidence="1">
    <location>
        <begin position="968"/>
        <end position="1002"/>
    </location>
</feature>
<keyword evidence="1" id="KW-0175">Coiled coil</keyword>
<feature type="compositionally biased region" description="Low complexity" evidence="2">
    <location>
        <begin position="7"/>
        <end position="21"/>
    </location>
</feature>
<proteinExistence type="predicted"/>
<feature type="compositionally biased region" description="Low complexity" evidence="2">
    <location>
        <begin position="109"/>
        <end position="137"/>
    </location>
</feature>
<protein>
    <recommendedName>
        <fullName evidence="5">Exonuclease SbcC</fullName>
    </recommendedName>
</protein>
<name>A0A7Z0J9Q3_9ACTN</name>
<feature type="region of interest" description="Disordered" evidence="2">
    <location>
        <begin position="1188"/>
        <end position="1220"/>
    </location>
</feature>
<feature type="region of interest" description="Disordered" evidence="2">
    <location>
        <begin position="100"/>
        <end position="137"/>
    </location>
</feature>
<feature type="coiled-coil region" evidence="1">
    <location>
        <begin position="1120"/>
        <end position="1161"/>
    </location>
</feature>
<sequence length="1611" mass="173040">MTQETSEAPGEAPAVPAGTPTPRYRLERAGIRNVWQYDDHVLDFAEGRLLLRGRNGAGKSKALEMLLPFLLDGDVRRLDTTGTNRTSLRWLMAEDHRAHRLPDLEDTGPDLLGGPEEEPAGTGADTGAASGTGSGADSAPVTRLGYLWVEFTTDRGERGLDAAARAAHGPSTASALLAASSAARGTAAPRTTEDPSGSTGHHDDGTGTHTGTDSRAAAPPRHLTLGAAVMAVGDSDPRCVFFVTERRIGHDLQLVTDGRPMPVDRLRSEVGADNCFTSAVPYRARVMQSLFGIDDSVRYRNLIHLLYRLRRPTIGDRLEAGELVSVLSEALPPMDESVLDEVGRNIADLEQARSDQTALAEAGVGVDSFLADYHAYLVHALRGRAAEVREQLDSCARRTAETDRLRAELDDLITAESHIAEERDQARRTRDTAGADENTLATAQAGAATATDNERRAYDAAVGAYIRAAEAAWAAAEHAERAEDQAVRRMAEDTDAIERALEILRQTHADADRAATAAGIPPESLGTVPDPSATVHAPRESTTRVDLQGLEQAVEREPVEGIDLDTLRERLGRLHDHLTSAAGHAADRADQAARLTALTTAEAATDRRLVALTSEAESADAVLDHAHTREQEAIADLRRASADYADGVRAWTARLRDSSHAHALGDAIHELEGSVELPITDALRVLDPDVPATVARLAHAAVDPLLEELRSRRDVAVNEEGQLSDELAELADRRAKNADHAPERPAWATYPRPEADGVPLHLAVDFAEGLTTREQAGLEAALEASGLLAGWVRADGTLYDPSTRDLMVTPARPAKGRTLLDVLVPVAVPDRGVQADNVRTLLSSIALHSDTPGAAEDTEAKHRRDSAVTTVSSMSLTGGWRLGVASGAHYKSEPEYIGEVARKRARDRRSANTDRRMAIAEALLAEAGERRWAVERSYSELLEVSRDLPDSAPLIRAWAALDVARTDVAAARRAHDVARAAAEEAREELLQVRARLRDAAARPAIPVPAGAGEPQDEGHLPSPPDQQPLPTARADLDSTLRALDHLRVLVASALRDLDVLAWELADHESHVAAWRRIRADRVLAEDARAAAIDDMITVRRQIELGDRARGVPDEQIDAAREQVKARAEEAARRLPELERGAQRARDERVGAEVRLDVATQERAEQVRRALAAGDVLVASLTAPVGARDLADDTEAGDGAARHDEDAGAHAGPGASVTDGAAVGRTAPDAVLLGAAGLADCAADDAPLAAYLAARATAAGESPAAGPDTRLALLEDLVARLEEGLDAQAGLPEVDDSAILGSREELHRLLTSADWAQTRTELTEPRGLKRLTVHDEDGAHDITAYAARVAAAIARADETVAIAEEEAFERHLLGELAGHLSRQIDEAHGLIHTMNDVLKDVTTSAGLGVRLDWRLAPDAGADIEAVVPLLATPPEERTRVQTTRLRDALRRCIEAIRRLDPTATGGAQLRAALDYRSWFTFTVYVTDGTGDERRLGHRTALSQGEQRVVAYLVLFAAAAAQFDALAARAPWAPRLILLDDAFAKVDEPTHGRLLGLLVELDLDFVLTSERVWGCFASVPSLNIYECLRDPNVPGIATLHFTWDGSRRRLVGV</sequence>
<feature type="region of interest" description="Disordered" evidence="2">
    <location>
        <begin position="519"/>
        <end position="543"/>
    </location>
</feature>
<feature type="compositionally biased region" description="Low complexity" evidence="2">
    <location>
        <begin position="439"/>
        <end position="451"/>
    </location>
</feature>
<gene>
    <name evidence="3" type="ORF">HNR10_002354</name>
</gene>
<keyword evidence="4" id="KW-1185">Reference proteome</keyword>
<organism evidence="3 4">
    <name type="scientific">Nocardiopsis aegyptia</name>
    <dbReference type="NCBI Taxonomy" id="220378"/>
    <lineage>
        <taxon>Bacteria</taxon>
        <taxon>Bacillati</taxon>
        <taxon>Actinomycetota</taxon>
        <taxon>Actinomycetes</taxon>
        <taxon>Streptosporangiales</taxon>
        <taxon>Nocardiopsidaceae</taxon>
        <taxon>Nocardiopsis</taxon>
    </lineage>
</organism>
<evidence type="ECO:0000256" key="1">
    <source>
        <dbReference type="SAM" id="Coils"/>
    </source>
</evidence>
<evidence type="ECO:0000256" key="2">
    <source>
        <dbReference type="SAM" id="MobiDB-lite"/>
    </source>
</evidence>
<dbReference type="EMBL" id="JACCFS010000001">
    <property type="protein sequence ID" value="NYJ34473.1"/>
    <property type="molecule type" value="Genomic_DNA"/>
</dbReference>
<evidence type="ECO:0000313" key="3">
    <source>
        <dbReference type="EMBL" id="NYJ34473.1"/>
    </source>
</evidence>
<reference evidence="3 4" key="1">
    <citation type="submission" date="2020-07" db="EMBL/GenBank/DDBJ databases">
        <title>Sequencing the genomes of 1000 actinobacteria strains.</title>
        <authorList>
            <person name="Klenk H.-P."/>
        </authorList>
    </citation>
    <scope>NUCLEOTIDE SEQUENCE [LARGE SCALE GENOMIC DNA]</scope>
    <source>
        <strain evidence="3 4">DSM 44442</strain>
    </source>
</reference>
<dbReference type="SUPFAM" id="SSF52540">
    <property type="entry name" value="P-loop containing nucleoside triphosphate hydrolases"/>
    <property type="match status" value="1"/>
</dbReference>